<accession>A0A6C0C8X0</accession>
<reference evidence="1" key="1">
    <citation type="journal article" date="2020" name="Nature">
        <title>Giant virus diversity and host interactions through global metagenomics.</title>
        <authorList>
            <person name="Schulz F."/>
            <person name="Roux S."/>
            <person name="Paez-Espino D."/>
            <person name="Jungbluth S."/>
            <person name="Walsh D.A."/>
            <person name="Denef V.J."/>
            <person name="McMahon K.D."/>
            <person name="Konstantinidis K.T."/>
            <person name="Eloe-Fadrosh E.A."/>
            <person name="Kyrpides N.C."/>
            <person name="Woyke T."/>
        </authorList>
    </citation>
    <scope>NUCLEOTIDE SEQUENCE</scope>
    <source>
        <strain evidence="1">GVMAG-M-3300020192-26</strain>
    </source>
</reference>
<protein>
    <submittedName>
        <fullName evidence="1">Uncharacterized protein</fullName>
    </submittedName>
</protein>
<organism evidence="1">
    <name type="scientific">viral metagenome</name>
    <dbReference type="NCBI Taxonomy" id="1070528"/>
    <lineage>
        <taxon>unclassified sequences</taxon>
        <taxon>metagenomes</taxon>
        <taxon>organismal metagenomes</taxon>
    </lineage>
</organism>
<name>A0A6C0C8X0_9ZZZZ</name>
<dbReference type="EMBL" id="MN739358">
    <property type="protein sequence ID" value="QHT00773.1"/>
    <property type="molecule type" value="Genomic_DNA"/>
</dbReference>
<evidence type="ECO:0000313" key="1">
    <source>
        <dbReference type="EMBL" id="QHT00773.1"/>
    </source>
</evidence>
<proteinExistence type="predicted"/>
<sequence length="478" mass="56409">MIFLYLFDIHQKIENIYIRDILNLTINKSIICQISMDCAQETKFPLVFVKTMNFVANFMKWLREMNPLVFFCTGKHIVEVIEHLAIPSKALVANQLYQQYQSLKHETLFKILKFEAQKKLDSITTTMLNEMVDFNFSDDLTPDCWKDEIISLFKEDINEKNVELLRKMFDINIYNGRMLYNMLCNSKKDNVDHNNGHEKPDETIHKIFARFESNDMFQELQKKQVNFIEIFRMINKKLPKIDEVIIAELDKHFKCQDLNSSEKIKLPAYLVHNKIEVERKFSIVSNSLFTDRFLMMFQKNGFVFEDLLDLTERNAHRVFRADIAKELSVITLLNKKYHELFRTIMGVLREYYNLSRSNGVAKHHVTCDRGHFISNDIVAQRLLQYQLNSDKYYECSSNDVNLSNFLFMFENDETTCGKEEIKFEGCPECAGKTICPGKVADGKFLKQDTYFSCAECTTITYLMFDYRGRYAKCKRCIF</sequence>
<dbReference type="AlphaFoldDB" id="A0A6C0C8X0"/>